<evidence type="ECO:0000313" key="1">
    <source>
        <dbReference type="EMBL" id="MBB3730491.1"/>
    </source>
</evidence>
<dbReference type="Proteomes" id="UP000579945">
    <property type="component" value="Unassembled WGS sequence"/>
</dbReference>
<evidence type="ECO:0000313" key="2">
    <source>
        <dbReference type="Proteomes" id="UP000579945"/>
    </source>
</evidence>
<gene>
    <name evidence="1" type="ORF">FHR33_006351</name>
</gene>
<dbReference type="AlphaFoldDB" id="A0A7W5YAK7"/>
<sequence length="36" mass="3930">MTGSALDDLERGKELSLMFIPKRPSLLAVIDTEPGQ</sequence>
<accession>A0A7W5YAK7</accession>
<keyword evidence="2" id="KW-1185">Reference proteome</keyword>
<protein>
    <submittedName>
        <fullName evidence="1">Uncharacterized protein</fullName>
    </submittedName>
</protein>
<comment type="caution">
    <text evidence="1">The sequence shown here is derived from an EMBL/GenBank/DDBJ whole genome shotgun (WGS) entry which is preliminary data.</text>
</comment>
<dbReference type="EMBL" id="JACIBV010000001">
    <property type="protein sequence ID" value="MBB3730491.1"/>
    <property type="molecule type" value="Genomic_DNA"/>
</dbReference>
<organism evidence="1 2">
    <name type="scientific">Nonomuraea dietziae</name>
    <dbReference type="NCBI Taxonomy" id="65515"/>
    <lineage>
        <taxon>Bacteria</taxon>
        <taxon>Bacillati</taxon>
        <taxon>Actinomycetota</taxon>
        <taxon>Actinomycetes</taxon>
        <taxon>Streptosporangiales</taxon>
        <taxon>Streptosporangiaceae</taxon>
        <taxon>Nonomuraea</taxon>
    </lineage>
</organism>
<name>A0A7W5YAK7_9ACTN</name>
<reference evidence="1 2" key="1">
    <citation type="submission" date="2020-08" db="EMBL/GenBank/DDBJ databases">
        <title>Sequencing the genomes of 1000 actinobacteria strains.</title>
        <authorList>
            <person name="Klenk H.-P."/>
        </authorList>
    </citation>
    <scope>NUCLEOTIDE SEQUENCE [LARGE SCALE GENOMIC DNA]</scope>
    <source>
        <strain evidence="1 2">DSM 44320</strain>
    </source>
</reference>
<proteinExistence type="predicted"/>